<dbReference type="Proteomes" id="UP000032180">
    <property type="component" value="Chromosome 1"/>
</dbReference>
<dbReference type="Pfam" id="PF24095">
    <property type="entry name" value="DUF7378"/>
    <property type="match status" value="1"/>
</dbReference>
<keyword evidence="1" id="KW-1133">Transmembrane helix</keyword>
<dbReference type="EnsemblPlants" id="LPERR01G25160.1">
    <property type="protein sequence ID" value="LPERR01G25160.1"/>
    <property type="gene ID" value="LPERR01G25160"/>
</dbReference>
<dbReference type="AlphaFoldDB" id="A0A0D9V541"/>
<sequence>MSTQPRRRPPPTTIGEAYPNVRRFEALKWIGFLLIVSFMFAVGLYTLRLIEIVADDPLYLARVPWRLPVRVLFDSYVSLIMVIREYTIMYLPGAPLTVEENLVLFGLCCVGGVALVMMATVLGIPVEDSRVVMACAGVLAILDVGLLVYWAWLVRKYGDKPVNTSARQ</sequence>
<proteinExistence type="predicted"/>
<protein>
    <recommendedName>
        <fullName evidence="2">DUF7378 domain-containing protein</fullName>
    </recommendedName>
</protein>
<evidence type="ECO:0000259" key="2">
    <source>
        <dbReference type="Pfam" id="PF24095"/>
    </source>
</evidence>
<keyword evidence="4" id="KW-1185">Reference proteome</keyword>
<evidence type="ECO:0000313" key="3">
    <source>
        <dbReference type="EnsemblPlants" id="LPERR01G25160.1"/>
    </source>
</evidence>
<reference evidence="3" key="3">
    <citation type="submission" date="2015-04" db="UniProtKB">
        <authorList>
            <consortium name="EnsemblPlants"/>
        </authorList>
    </citation>
    <scope>IDENTIFICATION</scope>
</reference>
<accession>A0A0D9V541</accession>
<feature type="transmembrane region" description="Helical" evidence="1">
    <location>
        <begin position="131"/>
        <end position="152"/>
    </location>
</feature>
<dbReference type="InterPro" id="IPR055802">
    <property type="entry name" value="DUF7378"/>
</dbReference>
<feature type="domain" description="DUF7378" evidence="2">
    <location>
        <begin position="12"/>
        <end position="158"/>
    </location>
</feature>
<feature type="transmembrane region" description="Helical" evidence="1">
    <location>
        <begin position="103"/>
        <end position="124"/>
    </location>
</feature>
<organism evidence="3 4">
    <name type="scientific">Leersia perrieri</name>
    <dbReference type="NCBI Taxonomy" id="77586"/>
    <lineage>
        <taxon>Eukaryota</taxon>
        <taxon>Viridiplantae</taxon>
        <taxon>Streptophyta</taxon>
        <taxon>Embryophyta</taxon>
        <taxon>Tracheophyta</taxon>
        <taxon>Spermatophyta</taxon>
        <taxon>Magnoliopsida</taxon>
        <taxon>Liliopsida</taxon>
        <taxon>Poales</taxon>
        <taxon>Poaceae</taxon>
        <taxon>BOP clade</taxon>
        <taxon>Oryzoideae</taxon>
        <taxon>Oryzeae</taxon>
        <taxon>Oryzinae</taxon>
        <taxon>Leersia</taxon>
    </lineage>
</organism>
<reference evidence="4" key="2">
    <citation type="submission" date="2013-12" db="EMBL/GenBank/DDBJ databases">
        <authorList>
            <person name="Yu Y."/>
            <person name="Lee S."/>
            <person name="de Baynast K."/>
            <person name="Wissotski M."/>
            <person name="Liu L."/>
            <person name="Talag J."/>
            <person name="Goicoechea J."/>
            <person name="Angelova A."/>
            <person name="Jetty R."/>
            <person name="Kudrna D."/>
            <person name="Golser W."/>
            <person name="Rivera L."/>
            <person name="Zhang J."/>
            <person name="Wing R."/>
        </authorList>
    </citation>
    <scope>NUCLEOTIDE SEQUENCE</scope>
</reference>
<reference evidence="3 4" key="1">
    <citation type="submission" date="2012-08" db="EMBL/GenBank/DDBJ databases">
        <title>Oryza genome evolution.</title>
        <authorList>
            <person name="Wing R.A."/>
        </authorList>
    </citation>
    <scope>NUCLEOTIDE SEQUENCE</scope>
</reference>
<keyword evidence="1" id="KW-0472">Membrane</keyword>
<dbReference type="HOGENOM" id="CLU_124673_0_0_1"/>
<evidence type="ECO:0000313" key="4">
    <source>
        <dbReference type="Proteomes" id="UP000032180"/>
    </source>
</evidence>
<dbReference type="Gramene" id="LPERR01G25160.1">
    <property type="protein sequence ID" value="LPERR01G25160.1"/>
    <property type="gene ID" value="LPERR01G25160"/>
</dbReference>
<keyword evidence="1" id="KW-0812">Transmembrane</keyword>
<feature type="transmembrane region" description="Helical" evidence="1">
    <location>
        <begin position="29"/>
        <end position="50"/>
    </location>
</feature>
<name>A0A0D9V541_9ORYZ</name>
<evidence type="ECO:0000256" key="1">
    <source>
        <dbReference type="SAM" id="Phobius"/>
    </source>
</evidence>